<accession>A0A2K1Q2D3</accession>
<sequence>MRHVAVVNAYTTLSVNRYINIPVHLMTFFFREVNHYEFLEGMLIPHVIQGRISSAKVQDSCSRW</sequence>
<comment type="caution">
    <text evidence="1">The sequence shown here is derived from an EMBL/GenBank/DDBJ whole genome shotgun (WGS) entry which is preliminary data.</text>
</comment>
<evidence type="ECO:0000313" key="1">
    <source>
        <dbReference type="EMBL" id="PNS09210.1"/>
    </source>
</evidence>
<name>A0A2K1Q2D3_9GAMM</name>
<reference evidence="1 2" key="1">
    <citation type="submission" date="2017-08" db="EMBL/GenBank/DDBJ databases">
        <title>Lysobacter sylvestris genome.</title>
        <authorList>
            <person name="Zhang D.-C."/>
            <person name="Albuquerque L."/>
            <person name="Franca L."/>
            <person name="Froufe H.J.C."/>
            <person name="Barroso C."/>
            <person name="Egas C."/>
            <person name="Da Costa M."/>
            <person name="Margesin R."/>
        </authorList>
    </citation>
    <scope>NUCLEOTIDE SEQUENCE [LARGE SCALE GENOMIC DNA]</scope>
    <source>
        <strain evidence="1 2">AM20-91</strain>
    </source>
</reference>
<dbReference type="Proteomes" id="UP000236220">
    <property type="component" value="Unassembled WGS sequence"/>
</dbReference>
<dbReference type="EMBL" id="NPZB01000001">
    <property type="protein sequence ID" value="PNS09210.1"/>
    <property type="molecule type" value="Genomic_DNA"/>
</dbReference>
<keyword evidence="2" id="KW-1185">Reference proteome</keyword>
<evidence type="ECO:0000313" key="2">
    <source>
        <dbReference type="Proteomes" id="UP000236220"/>
    </source>
</evidence>
<organism evidence="1 2">
    <name type="scientific">Solilutibacter silvestris</name>
    <dbReference type="NCBI Taxonomy" id="1645665"/>
    <lineage>
        <taxon>Bacteria</taxon>
        <taxon>Pseudomonadati</taxon>
        <taxon>Pseudomonadota</taxon>
        <taxon>Gammaproteobacteria</taxon>
        <taxon>Lysobacterales</taxon>
        <taxon>Lysobacteraceae</taxon>
        <taxon>Solilutibacter</taxon>
    </lineage>
</organism>
<dbReference type="AlphaFoldDB" id="A0A2K1Q2D3"/>
<proteinExistence type="predicted"/>
<gene>
    <name evidence="1" type="ORF">Lysil_0839</name>
</gene>
<protein>
    <submittedName>
        <fullName evidence="1">Uncharacterized protein</fullName>
    </submittedName>
</protein>